<evidence type="ECO:0000313" key="2">
    <source>
        <dbReference type="EMBL" id="WNV48179.1"/>
    </source>
</evidence>
<dbReference type="InterPro" id="IPR019682">
    <property type="entry name" value="Phage_T7_Gp17.5_holin"/>
</dbReference>
<sequence length="61" mass="6942">MKTELTEYAVRAGPGVSIGGLSLFNVPLQEWVYILTITYTVLQIGWFVWSRIKDWKKSHGG</sequence>
<organism evidence="2 3">
    <name type="scientific">Caulobacter phage Quill_5.2</name>
    <dbReference type="NCBI Taxonomy" id="3075108"/>
    <lineage>
        <taxon>Viruses</taxon>
        <taxon>Duplodnaviria</taxon>
        <taxon>Heunggongvirae</taxon>
        <taxon>Uroviricota</taxon>
        <taxon>Caudoviricetes</taxon>
        <taxon>Autographivirales</taxon>
        <taxon>Autonotataviridae</taxon>
        <taxon>Lullwatervirus</taxon>
        <taxon>Lullwatervirus quill52</taxon>
    </lineage>
</organism>
<accession>A0AA96TDY5</accession>
<keyword evidence="1" id="KW-1133">Transmembrane helix</keyword>
<dbReference type="Pfam" id="PF10746">
    <property type="entry name" value="Phage_holin_2_2"/>
    <property type="match status" value="1"/>
</dbReference>
<evidence type="ECO:0000313" key="3">
    <source>
        <dbReference type="Proteomes" id="UP001301924"/>
    </source>
</evidence>
<keyword evidence="1" id="KW-0472">Membrane</keyword>
<protein>
    <submittedName>
        <fullName evidence="2">Holin</fullName>
    </submittedName>
</protein>
<dbReference type="Proteomes" id="UP001301924">
    <property type="component" value="Segment"/>
</dbReference>
<name>A0AA96TDY5_9CAUD</name>
<dbReference type="GO" id="GO:0044659">
    <property type="term" value="P:viral release from host cell by cytolysis"/>
    <property type="evidence" value="ECO:0007669"/>
    <property type="project" value="InterPro"/>
</dbReference>
<evidence type="ECO:0000256" key="1">
    <source>
        <dbReference type="SAM" id="Phobius"/>
    </source>
</evidence>
<keyword evidence="3" id="KW-1185">Reference proteome</keyword>
<reference evidence="3" key="1">
    <citation type="journal article" date="2024" name="Viruses">
        <title>New Genera and Species of Caulobacter and Brevundimonas Bacteriophages Provide Insights into Phage Genome Evolution.</title>
        <authorList>
            <person name="Ely B."/>
            <person name="Hils M."/>
            <person name="Clarke A."/>
            <person name="Albert M."/>
            <person name="Holness N."/>
            <person name="Lenski J."/>
            <person name="Mohammadi T."/>
        </authorList>
    </citation>
    <scope>NUCLEOTIDE SEQUENCE [LARGE SCALE GENOMIC DNA]</scope>
</reference>
<feature type="transmembrane region" description="Helical" evidence="1">
    <location>
        <begin position="31"/>
        <end position="49"/>
    </location>
</feature>
<keyword evidence="1" id="KW-0812">Transmembrane</keyword>
<dbReference type="EMBL" id="OR260090">
    <property type="protein sequence ID" value="WNV48179.1"/>
    <property type="molecule type" value="Genomic_DNA"/>
</dbReference>
<gene>
    <name evidence="2" type="ORF">Ql52_gp043</name>
</gene>
<proteinExistence type="predicted"/>